<comment type="subcellular location">
    <subcellularLocation>
        <location evidence="1">Cell outer membrane</location>
        <topology evidence="1">Multi-pass membrane protein</topology>
    </subcellularLocation>
</comment>
<dbReference type="Pfam" id="PF04575">
    <property type="entry name" value="SlipAM"/>
    <property type="match status" value="1"/>
</dbReference>
<feature type="domain" description="Surface lipoprotein assembly modifier N-terminal TPR repeats region" evidence="9">
    <location>
        <begin position="46"/>
        <end position="136"/>
    </location>
</feature>
<comment type="similarity">
    <text evidence="7">Belongs to the Slam family.</text>
</comment>
<evidence type="ECO:0000256" key="6">
    <source>
        <dbReference type="ARBA" id="ARBA00023237"/>
    </source>
</evidence>
<evidence type="ECO:0000256" key="2">
    <source>
        <dbReference type="ARBA" id="ARBA00022452"/>
    </source>
</evidence>
<dbReference type="EMBL" id="AAHWTY010000118">
    <property type="protein sequence ID" value="ECB1915571.1"/>
    <property type="molecule type" value="Genomic_DNA"/>
</dbReference>
<evidence type="ECO:0000256" key="3">
    <source>
        <dbReference type="ARBA" id="ARBA00022692"/>
    </source>
</evidence>
<dbReference type="SUPFAM" id="SSF48452">
    <property type="entry name" value="TPR-like"/>
    <property type="match status" value="1"/>
</dbReference>
<dbReference type="EMBL" id="AAHYLK010000056">
    <property type="protein sequence ID" value="ECB7109626.1"/>
    <property type="molecule type" value="Genomic_DNA"/>
</dbReference>
<name>A0A5Y0RZI8_SALNE</name>
<reference evidence="11" key="1">
    <citation type="submission" date="2019-03" db="EMBL/GenBank/DDBJ databases">
        <authorList>
            <person name="Ashton P.M."/>
            <person name="Dallman T."/>
            <person name="Nair S."/>
            <person name="De Pinna E."/>
            <person name="Peters T."/>
            <person name="Grant K."/>
        </authorList>
    </citation>
    <scope>NUCLEOTIDE SEQUENCE [LARGE SCALE GENOMIC DNA]</scope>
    <source>
        <strain evidence="11">271153</strain>
        <strain evidence="10">500372</strain>
    </source>
</reference>
<evidence type="ECO:0000256" key="7">
    <source>
        <dbReference type="ARBA" id="ARBA00023609"/>
    </source>
</evidence>
<dbReference type="InterPro" id="IPR057556">
    <property type="entry name" value="TPR_Slam"/>
</dbReference>
<keyword evidence="2" id="KW-1134">Transmembrane beta strand</keyword>
<dbReference type="GO" id="GO:0009279">
    <property type="term" value="C:cell outer membrane"/>
    <property type="evidence" value="ECO:0007669"/>
    <property type="project" value="UniProtKB-SubCell"/>
</dbReference>
<dbReference type="InterPro" id="IPR007655">
    <property type="entry name" value="Slam_C"/>
</dbReference>
<gene>
    <name evidence="11" type="ORF">E1A34_26950</name>
    <name evidence="10" type="ORF">EVG73_24890</name>
</gene>
<proteinExistence type="inferred from homology"/>
<evidence type="ECO:0000259" key="8">
    <source>
        <dbReference type="Pfam" id="PF04575"/>
    </source>
</evidence>
<evidence type="ECO:0000256" key="5">
    <source>
        <dbReference type="ARBA" id="ARBA00023136"/>
    </source>
</evidence>
<feature type="domain" description="Surface lipoprotein assembly modifier C-terminal" evidence="8">
    <location>
        <begin position="165"/>
        <end position="452"/>
    </location>
</feature>
<dbReference type="InterPro" id="IPR011990">
    <property type="entry name" value="TPR-like_helical_dom_sf"/>
</dbReference>
<evidence type="ECO:0000313" key="11">
    <source>
        <dbReference type="EMBL" id="ECB7109626.1"/>
    </source>
</evidence>
<dbReference type="Pfam" id="PF24575">
    <property type="entry name" value="TPR_Slam"/>
    <property type="match status" value="1"/>
</dbReference>
<evidence type="ECO:0000256" key="4">
    <source>
        <dbReference type="ARBA" id="ARBA00022729"/>
    </source>
</evidence>
<organism evidence="11">
    <name type="scientific">Salmonella newport</name>
    <dbReference type="NCBI Taxonomy" id="108619"/>
    <lineage>
        <taxon>Bacteria</taxon>
        <taxon>Pseudomonadati</taxon>
        <taxon>Pseudomonadota</taxon>
        <taxon>Gammaproteobacteria</taxon>
        <taxon>Enterobacterales</taxon>
        <taxon>Enterobacteriaceae</taxon>
        <taxon>Salmonella</taxon>
    </lineage>
</organism>
<keyword evidence="4" id="KW-0732">Signal</keyword>
<comment type="caution">
    <text evidence="11">The sequence shown here is derived from an EMBL/GenBank/DDBJ whole genome shotgun (WGS) entry which is preliminary data.</text>
</comment>
<dbReference type="Gene3D" id="1.25.40.10">
    <property type="entry name" value="Tetratricopeptide repeat domain"/>
    <property type="match status" value="1"/>
</dbReference>
<keyword evidence="5" id="KW-0472">Membrane</keyword>
<protein>
    <submittedName>
        <fullName evidence="11">DUF560 domain-containing protein</fullName>
    </submittedName>
</protein>
<keyword evidence="6" id="KW-0998">Cell outer membrane</keyword>
<keyword evidence="3" id="KW-0812">Transmembrane</keyword>
<dbReference type="Proteomes" id="UP000839827">
    <property type="component" value="Unassembled WGS sequence"/>
</dbReference>
<accession>A0A5Y0RZI8</accession>
<sequence>MNKIIYFHENHFIHTADATESISYVLSFIHSFFLLCTSKTKKLATIHADFINYLVNNNSEGVKNTLQYCDKCLQNIDPLFLEWASAILERQKKNYSESIRHYRKIISARPDWYSARLQLATVLYLNKDFLSAEEQLRKLRSDPLPQEAASLIDRFIARIQKTDHWSFRGGFTYLNEKNINNVPPSGRTIGRWKPGKPQSGKGLMYWSEAEKTLSLPDNLFGITRLTVSGKTYWNNHAYDELSVSTGVGLGYRNVNTLIQLIPFYEKSYYGGGRMSNNGLLPYSDTTGIIAEAQLQLSPQWRLYSDFKSGKNEYKKRTYLDGYSYSLNENLIYFPDSRQYISAGLGYSIVSAAAKDNSFDKAVLRTGWMYEWNGGVSTLLQASYGYKSYRAGDFWGIKQINQEYSTSATVWHRDIYFLGITPKITWNYQRTDSNHPFHDTERNRLFLSFSKYF</sequence>
<evidence type="ECO:0000259" key="9">
    <source>
        <dbReference type="Pfam" id="PF24575"/>
    </source>
</evidence>
<evidence type="ECO:0000256" key="1">
    <source>
        <dbReference type="ARBA" id="ARBA00004571"/>
    </source>
</evidence>
<evidence type="ECO:0000313" key="10">
    <source>
        <dbReference type="EMBL" id="ECB1915571.1"/>
    </source>
</evidence>
<dbReference type="AlphaFoldDB" id="A0A5Y0RZI8"/>